<evidence type="ECO:0000256" key="1">
    <source>
        <dbReference type="SAM" id="MobiDB-lite"/>
    </source>
</evidence>
<dbReference type="AlphaFoldDB" id="A0A0A8ZSU0"/>
<evidence type="ECO:0000256" key="2">
    <source>
        <dbReference type="SAM" id="Phobius"/>
    </source>
</evidence>
<feature type="region of interest" description="Disordered" evidence="1">
    <location>
        <begin position="38"/>
        <end position="71"/>
    </location>
</feature>
<proteinExistence type="predicted"/>
<organism evidence="3">
    <name type="scientific">Arundo donax</name>
    <name type="common">Giant reed</name>
    <name type="synonym">Donax arundinaceus</name>
    <dbReference type="NCBI Taxonomy" id="35708"/>
    <lineage>
        <taxon>Eukaryota</taxon>
        <taxon>Viridiplantae</taxon>
        <taxon>Streptophyta</taxon>
        <taxon>Embryophyta</taxon>
        <taxon>Tracheophyta</taxon>
        <taxon>Spermatophyta</taxon>
        <taxon>Magnoliopsida</taxon>
        <taxon>Liliopsida</taxon>
        <taxon>Poales</taxon>
        <taxon>Poaceae</taxon>
        <taxon>PACMAD clade</taxon>
        <taxon>Arundinoideae</taxon>
        <taxon>Arundineae</taxon>
        <taxon>Arundo</taxon>
    </lineage>
</organism>
<evidence type="ECO:0000313" key="3">
    <source>
        <dbReference type="EMBL" id="JAD41861.1"/>
    </source>
</evidence>
<feature type="transmembrane region" description="Helical" evidence="2">
    <location>
        <begin position="6"/>
        <end position="23"/>
    </location>
</feature>
<name>A0A0A8ZSU0_ARUDO</name>
<accession>A0A0A8ZSU0</accession>
<keyword evidence="2" id="KW-0472">Membrane</keyword>
<protein>
    <submittedName>
        <fullName evidence="3">Uncharacterized protein</fullName>
    </submittedName>
</protein>
<reference evidence="3" key="1">
    <citation type="submission" date="2014-09" db="EMBL/GenBank/DDBJ databases">
        <authorList>
            <person name="Magalhaes I.L.F."/>
            <person name="Oliveira U."/>
            <person name="Santos F.R."/>
            <person name="Vidigal T.H.D.A."/>
            <person name="Brescovit A.D."/>
            <person name="Santos A.J."/>
        </authorList>
    </citation>
    <scope>NUCLEOTIDE SEQUENCE</scope>
    <source>
        <tissue evidence="3">Shoot tissue taken approximately 20 cm above the soil surface</tissue>
    </source>
</reference>
<reference evidence="3" key="2">
    <citation type="journal article" date="2015" name="Data Brief">
        <title>Shoot transcriptome of the giant reed, Arundo donax.</title>
        <authorList>
            <person name="Barrero R.A."/>
            <person name="Guerrero F.D."/>
            <person name="Moolhuijzen P."/>
            <person name="Goolsby J.A."/>
            <person name="Tidwell J."/>
            <person name="Bellgard S.E."/>
            <person name="Bellgard M.I."/>
        </authorList>
    </citation>
    <scope>NUCLEOTIDE SEQUENCE</scope>
    <source>
        <tissue evidence="3">Shoot tissue taken approximately 20 cm above the soil surface</tissue>
    </source>
</reference>
<keyword evidence="2" id="KW-1133">Transmembrane helix</keyword>
<sequence>MWFLFWSNLTYLIFAGYVCVRGFDRKTRQSRRLCGTLHATNDEKKEGGENHAKRARTSPEAKNNVKASSAN</sequence>
<dbReference type="EMBL" id="GBRH01256034">
    <property type="protein sequence ID" value="JAD41861.1"/>
    <property type="molecule type" value="Transcribed_RNA"/>
</dbReference>
<keyword evidence="2" id="KW-0812">Transmembrane</keyword>
<feature type="compositionally biased region" description="Basic and acidic residues" evidence="1">
    <location>
        <begin position="40"/>
        <end position="52"/>
    </location>
</feature>